<protein>
    <submittedName>
        <fullName evidence="9">Dihydrolipoyl dehydrogenase</fullName>
        <ecNumber evidence="9">1.8.1.4</ecNumber>
    </submittedName>
</protein>
<dbReference type="GO" id="GO:0004148">
    <property type="term" value="F:dihydrolipoyl dehydrogenase (NADH) activity"/>
    <property type="evidence" value="ECO:0007669"/>
    <property type="project" value="UniProtKB-EC"/>
</dbReference>
<evidence type="ECO:0000256" key="5">
    <source>
        <dbReference type="ARBA" id="ARBA00023002"/>
    </source>
</evidence>
<keyword evidence="4" id="KW-0274">FAD</keyword>
<proteinExistence type="inferred from homology"/>
<evidence type="ECO:0000313" key="9">
    <source>
        <dbReference type="EMBL" id="MPN49136.1"/>
    </source>
</evidence>
<evidence type="ECO:0000256" key="6">
    <source>
        <dbReference type="ARBA" id="ARBA00023027"/>
    </source>
</evidence>
<dbReference type="Gene3D" id="3.50.50.60">
    <property type="entry name" value="FAD/NAD(P)-binding domain"/>
    <property type="match status" value="1"/>
</dbReference>
<evidence type="ECO:0000256" key="4">
    <source>
        <dbReference type="ARBA" id="ARBA00022827"/>
    </source>
</evidence>
<dbReference type="Pfam" id="PF02852">
    <property type="entry name" value="Pyr_redox_dim"/>
    <property type="match status" value="1"/>
</dbReference>
<comment type="caution">
    <text evidence="9">The sequence shown here is derived from an EMBL/GenBank/DDBJ whole genome shotgun (WGS) entry which is preliminary data.</text>
</comment>
<dbReference type="EC" id="1.8.1.4" evidence="9"/>
<dbReference type="InterPro" id="IPR036188">
    <property type="entry name" value="FAD/NAD-bd_sf"/>
</dbReference>
<evidence type="ECO:0000259" key="7">
    <source>
        <dbReference type="Pfam" id="PF02852"/>
    </source>
</evidence>
<evidence type="ECO:0000256" key="3">
    <source>
        <dbReference type="ARBA" id="ARBA00022630"/>
    </source>
</evidence>
<feature type="domain" description="Pyridine nucleotide-disulphide oxidoreductase dimerisation" evidence="7">
    <location>
        <begin position="52"/>
        <end position="160"/>
    </location>
</feature>
<sequence>MVDSHMRTSNQNVYAIGDITNKIQLAHIASHQGIVAADNINGIENEMCYDLIPSAIFTMPEVAHVGLNEKDADSQNIDYMTGKFPLMANGKAQAMGETEGFVKLIADKETRKIIGGTIVGVHATDMLSTISNIIVSGLTIDKAAHVIYAHPTTAESIHEALLNIDGRGIHFA</sequence>
<evidence type="ECO:0000259" key="8">
    <source>
        <dbReference type="Pfam" id="PF07992"/>
    </source>
</evidence>
<dbReference type="InterPro" id="IPR004099">
    <property type="entry name" value="Pyr_nucl-diS_OxRdtase_dimer"/>
</dbReference>
<accession>A0A645IDY8</accession>
<dbReference type="FunFam" id="3.30.390.30:FF:000001">
    <property type="entry name" value="Dihydrolipoyl dehydrogenase"/>
    <property type="match status" value="1"/>
</dbReference>
<evidence type="ECO:0000256" key="1">
    <source>
        <dbReference type="ARBA" id="ARBA00001974"/>
    </source>
</evidence>
<evidence type="ECO:0000256" key="2">
    <source>
        <dbReference type="ARBA" id="ARBA00007532"/>
    </source>
</evidence>
<dbReference type="AlphaFoldDB" id="A0A645IDY8"/>
<reference evidence="9" key="1">
    <citation type="submission" date="2019-08" db="EMBL/GenBank/DDBJ databases">
        <authorList>
            <person name="Kucharzyk K."/>
            <person name="Murdoch R.W."/>
            <person name="Higgins S."/>
            <person name="Loffler F."/>
        </authorList>
    </citation>
    <scope>NUCLEOTIDE SEQUENCE</scope>
</reference>
<dbReference type="GO" id="GO:0006103">
    <property type="term" value="P:2-oxoglutarate metabolic process"/>
    <property type="evidence" value="ECO:0007669"/>
    <property type="project" value="TreeGrafter"/>
</dbReference>
<comment type="similarity">
    <text evidence="2">Belongs to the class-I pyridine nucleotide-disulfide oxidoreductase family.</text>
</comment>
<keyword evidence="5 9" id="KW-0560">Oxidoreductase</keyword>
<feature type="domain" description="FAD/NAD(P)-binding" evidence="8">
    <location>
        <begin position="2"/>
        <end position="33"/>
    </location>
</feature>
<organism evidence="9">
    <name type="scientific">bioreactor metagenome</name>
    <dbReference type="NCBI Taxonomy" id="1076179"/>
    <lineage>
        <taxon>unclassified sequences</taxon>
        <taxon>metagenomes</taxon>
        <taxon>ecological metagenomes</taxon>
    </lineage>
</organism>
<dbReference type="Gene3D" id="3.30.390.30">
    <property type="match status" value="1"/>
</dbReference>
<dbReference type="InterPro" id="IPR016156">
    <property type="entry name" value="FAD/NAD-linked_Rdtase_dimer_sf"/>
</dbReference>
<dbReference type="PANTHER" id="PTHR22912">
    <property type="entry name" value="DISULFIDE OXIDOREDUCTASE"/>
    <property type="match status" value="1"/>
</dbReference>
<name>A0A645IDY8_9ZZZZ</name>
<dbReference type="InterPro" id="IPR050151">
    <property type="entry name" value="Class-I_Pyr_Nuc-Dis_Oxidored"/>
</dbReference>
<dbReference type="PANTHER" id="PTHR22912:SF217">
    <property type="entry name" value="DIHYDROLIPOYL DEHYDROGENASE"/>
    <property type="match status" value="1"/>
</dbReference>
<keyword evidence="6" id="KW-0520">NAD</keyword>
<keyword evidence="3" id="KW-0285">Flavoprotein</keyword>
<dbReference type="GO" id="GO:0050660">
    <property type="term" value="F:flavin adenine dinucleotide binding"/>
    <property type="evidence" value="ECO:0007669"/>
    <property type="project" value="TreeGrafter"/>
</dbReference>
<dbReference type="EMBL" id="VSSQ01112122">
    <property type="protein sequence ID" value="MPN49136.1"/>
    <property type="molecule type" value="Genomic_DNA"/>
</dbReference>
<dbReference type="SUPFAM" id="SSF55424">
    <property type="entry name" value="FAD/NAD-linked reductases, dimerisation (C-terminal) domain"/>
    <property type="match status" value="1"/>
</dbReference>
<dbReference type="Pfam" id="PF07992">
    <property type="entry name" value="Pyr_redox_2"/>
    <property type="match status" value="1"/>
</dbReference>
<gene>
    <name evidence="9" type="primary">lpdG_11</name>
    <name evidence="9" type="ORF">SDC9_196749</name>
</gene>
<comment type="cofactor">
    <cofactor evidence="1">
        <name>FAD</name>
        <dbReference type="ChEBI" id="CHEBI:57692"/>
    </cofactor>
</comment>
<dbReference type="SUPFAM" id="SSF51905">
    <property type="entry name" value="FAD/NAD(P)-binding domain"/>
    <property type="match status" value="1"/>
</dbReference>
<dbReference type="InterPro" id="IPR023753">
    <property type="entry name" value="FAD/NAD-binding_dom"/>
</dbReference>
<dbReference type="PRINTS" id="PR00411">
    <property type="entry name" value="PNDRDTASEI"/>
</dbReference>